<evidence type="ECO:0000256" key="2">
    <source>
        <dbReference type="ARBA" id="ARBA00022448"/>
    </source>
</evidence>
<proteinExistence type="inferred from homology"/>
<reference evidence="4 5" key="1">
    <citation type="journal article" date="2016" name="Sci. Rep.">
        <title>Penicillium arizonense, a new, genome sequenced fungal species, reveals a high chemical diversity in secreted metabolites.</title>
        <authorList>
            <person name="Grijseels S."/>
            <person name="Nielsen J.C."/>
            <person name="Randelovic M."/>
            <person name="Nielsen J."/>
            <person name="Nielsen K.F."/>
            <person name="Workman M."/>
            <person name="Frisvad J.C."/>
        </authorList>
    </citation>
    <scope>NUCLEOTIDE SEQUENCE [LARGE SCALE GENOMIC DNA]</scope>
    <source>
        <strain evidence="4 5">CBS 141311</strain>
    </source>
</reference>
<keyword evidence="5" id="KW-1185">Reference proteome</keyword>
<accession>A0A1F5LQE2</accession>
<dbReference type="InterPro" id="IPR007681">
    <property type="entry name" value="Mog1"/>
</dbReference>
<protein>
    <submittedName>
        <fullName evidence="4">Uncharacterized protein</fullName>
    </submittedName>
</protein>
<dbReference type="GO" id="GO:0005085">
    <property type="term" value="F:guanyl-nucleotide exchange factor activity"/>
    <property type="evidence" value="ECO:0007669"/>
    <property type="project" value="TreeGrafter"/>
</dbReference>
<dbReference type="GO" id="GO:0031267">
    <property type="term" value="F:small GTPase binding"/>
    <property type="evidence" value="ECO:0007669"/>
    <property type="project" value="TreeGrafter"/>
</dbReference>
<evidence type="ECO:0000313" key="5">
    <source>
        <dbReference type="Proteomes" id="UP000177622"/>
    </source>
</evidence>
<comment type="similarity">
    <text evidence="1">Belongs to the MOG1 family.</text>
</comment>
<dbReference type="SUPFAM" id="SSF55724">
    <property type="entry name" value="Mog1p/PsbP-like"/>
    <property type="match status" value="1"/>
</dbReference>
<keyword evidence="2" id="KW-0813">Transport</keyword>
<evidence type="ECO:0000256" key="1">
    <source>
        <dbReference type="ARBA" id="ARBA00010307"/>
    </source>
</evidence>
<dbReference type="InterPro" id="IPR016123">
    <property type="entry name" value="Mog1/PsbP_a/b/a-sand"/>
</dbReference>
<dbReference type="PANTHER" id="PTHR15837:SF0">
    <property type="entry name" value="RAN GUANINE NUCLEOTIDE RELEASE FACTOR"/>
    <property type="match status" value="1"/>
</dbReference>
<dbReference type="AlphaFoldDB" id="A0A1F5LQE2"/>
<evidence type="ECO:0000256" key="3">
    <source>
        <dbReference type="ARBA" id="ARBA00022927"/>
    </source>
</evidence>
<dbReference type="GeneID" id="34573981"/>
<dbReference type="OrthoDB" id="10255285at2759"/>
<evidence type="ECO:0000313" key="4">
    <source>
        <dbReference type="EMBL" id="OGE55336.1"/>
    </source>
</evidence>
<organism evidence="4 5">
    <name type="scientific">Penicillium arizonense</name>
    <dbReference type="NCBI Taxonomy" id="1835702"/>
    <lineage>
        <taxon>Eukaryota</taxon>
        <taxon>Fungi</taxon>
        <taxon>Dikarya</taxon>
        <taxon>Ascomycota</taxon>
        <taxon>Pezizomycotina</taxon>
        <taxon>Eurotiomycetes</taxon>
        <taxon>Eurotiomycetidae</taxon>
        <taxon>Eurotiales</taxon>
        <taxon>Aspergillaceae</taxon>
        <taxon>Penicillium</taxon>
    </lineage>
</organism>
<name>A0A1F5LQE2_PENAI</name>
<dbReference type="GO" id="GO:0006606">
    <property type="term" value="P:protein import into nucleus"/>
    <property type="evidence" value="ECO:0007669"/>
    <property type="project" value="TreeGrafter"/>
</dbReference>
<dbReference type="GO" id="GO:0005634">
    <property type="term" value="C:nucleus"/>
    <property type="evidence" value="ECO:0007669"/>
    <property type="project" value="TreeGrafter"/>
</dbReference>
<comment type="caution">
    <text evidence="4">The sequence shown here is derived from an EMBL/GenBank/DDBJ whole genome shotgun (WGS) entry which is preliminary data.</text>
</comment>
<sequence length="211" mass="23271">MSQVREQEFFGGAIKGVVPQGWIDSSTLREVPDHQELFLSPTTLSTLIIEINQRVSEEEAQSTLSTLTHQPPIPVSGPDSIDQAAVLYHLHDLCDEGDTMQMLAPPQRVDIPRISSSAPSGSASVKAYRSAVSFTTPKKEDPTLFATVQCHSLLVRLEAQETDLLIFFNVPREEFEKEGNEEGFNMEVKVAEGIVGALVETLEICDWGLFV</sequence>
<dbReference type="EMBL" id="LXJU01000004">
    <property type="protein sequence ID" value="OGE55336.1"/>
    <property type="molecule type" value="Genomic_DNA"/>
</dbReference>
<dbReference type="STRING" id="1835702.A0A1F5LQE2"/>
<gene>
    <name evidence="4" type="ORF">PENARI_c004G07677</name>
</gene>
<dbReference type="Gene3D" id="3.40.1000.10">
    <property type="entry name" value="Mog1/PsbP, alpha/beta/alpha sandwich"/>
    <property type="match status" value="1"/>
</dbReference>
<dbReference type="RefSeq" id="XP_022490766.1">
    <property type="nucleotide sequence ID" value="XM_022629247.1"/>
</dbReference>
<dbReference type="Proteomes" id="UP000177622">
    <property type="component" value="Unassembled WGS sequence"/>
</dbReference>
<dbReference type="PANTHER" id="PTHR15837">
    <property type="entry name" value="RAN GUANINE NUCLEOTIDE RELEASE FACTOR"/>
    <property type="match status" value="1"/>
</dbReference>
<dbReference type="Pfam" id="PF04603">
    <property type="entry name" value="Mog1"/>
    <property type="match status" value="1"/>
</dbReference>
<keyword evidence="3" id="KW-0653">Protein transport</keyword>